<evidence type="ECO:0000256" key="4">
    <source>
        <dbReference type="PROSITE-ProRule" id="PRU00335"/>
    </source>
</evidence>
<evidence type="ECO:0000259" key="5">
    <source>
        <dbReference type="PROSITE" id="PS50977"/>
    </source>
</evidence>
<dbReference type="InterPro" id="IPR001647">
    <property type="entry name" value="HTH_TetR"/>
</dbReference>
<dbReference type="RefSeq" id="WP_035116329.1">
    <property type="nucleotide sequence ID" value="NZ_CP047046.1"/>
</dbReference>
<organism evidence="6 7">
    <name type="scientific">Corynebacterium auriscanis</name>
    <dbReference type="NCBI Taxonomy" id="99807"/>
    <lineage>
        <taxon>Bacteria</taxon>
        <taxon>Bacillati</taxon>
        <taxon>Actinomycetota</taxon>
        <taxon>Actinomycetes</taxon>
        <taxon>Mycobacteriales</taxon>
        <taxon>Corynebacteriaceae</taxon>
        <taxon>Corynebacterium</taxon>
    </lineage>
</organism>
<dbReference type="Proteomes" id="UP000030145">
    <property type="component" value="Unassembled WGS sequence"/>
</dbReference>
<feature type="DNA-binding region" description="H-T-H motif" evidence="4">
    <location>
        <begin position="29"/>
        <end position="48"/>
    </location>
</feature>
<dbReference type="SUPFAM" id="SSF46689">
    <property type="entry name" value="Homeodomain-like"/>
    <property type="match status" value="1"/>
</dbReference>
<keyword evidence="7" id="KW-1185">Reference proteome</keyword>
<reference evidence="6 7" key="1">
    <citation type="submission" date="2014-10" db="EMBL/GenBank/DDBJ databases">
        <title>Whole Genome sequence of Corynebacterium auriscanis strain CIP 106629.</title>
        <authorList>
            <person name="Hassan S.S."/>
            <person name="Jamal S.B."/>
            <person name="Tiwari S."/>
            <person name="Oliveira L.D.C."/>
            <person name="Souza F."/>
            <person name="Mariano D.C."/>
            <person name="Almeida S."/>
            <person name="Dorella F."/>
            <person name="Pereira F."/>
            <person name="Carvalho A."/>
            <person name="Leal C.A."/>
            <person name="Soares S.D.C."/>
            <person name="Figueiredo H.C."/>
            <person name="Silva A."/>
            <person name="Azevedo V.A."/>
        </authorList>
    </citation>
    <scope>NUCLEOTIDE SEQUENCE [LARGE SCALE GENOMIC DNA]</scope>
    <source>
        <strain evidence="6 7">CIP 106629</strain>
    </source>
</reference>
<dbReference type="Pfam" id="PF00440">
    <property type="entry name" value="TetR_N"/>
    <property type="match status" value="1"/>
</dbReference>
<dbReference type="PANTHER" id="PTHR47506">
    <property type="entry name" value="TRANSCRIPTIONAL REGULATORY PROTEIN"/>
    <property type="match status" value="1"/>
</dbReference>
<sequence>MARPREFNERDVLRAAIVTFGTHGFNALSVDTVLKELGLNRSSFYKIFGSKHGLFRMALETVCQSAEEGIVDYDAKNLVLVALTELAPTSKDIRARTHEAVRLCFNDDPAELGQHVLSRAGH</sequence>
<evidence type="ECO:0000256" key="3">
    <source>
        <dbReference type="ARBA" id="ARBA00023163"/>
    </source>
</evidence>
<dbReference type="InterPro" id="IPR009057">
    <property type="entry name" value="Homeodomain-like_sf"/>
</dbReference>
<name>A0A0A2DFT4_9CORY</name>
<dbReference type="GO" id="GO:0003677">
    <property type="term" value="F:DNA binding"/>
    <property type="evidence" value="ECO:0007669"/>
    <property type="project" value="UniProtKB-UniRule"/>
</dbReference>
<dbReference type="EMBL" id="JRVJ01000028">
    <property type="protein sequence ID" value="KGM18015.1"/>
    <property type="molecule type" value="Genomic_DNA"/>
</dbReference>
<proteinExistence type="predicted"/>
<keyword evidence="2 4" id="KW-0238">DNA-binding</keyword>
<evidence type="ECO:0000313" key="7">
    <source>
        <dbReference type="Proteomes" id="UP000030145"/>
    </source>
</evidence>
<dbReference type="PROSITE" id="PS50977">
    <property type="entry name" value="HTH_TETR_2"/>
    <property type="match status" value="1"/>
</dbReference>
<keyword evidence="1" id="KW-0805">Transcription regulation</keyword>
<dbReference type="PANTHER" id="PTHR47506:SF1">
    <property type="entry name" value="HTH-TYPE TRANSCRIPTIONAL REGULATOR YJDC"/>
    <property type="match status" value="1"/>
</dbReference>
<accession>A0A0A2DFT4</accession>
<dbReference type="Gene3D" id="1.10.10.60">
    <property type="entry name" value="Homeodomain-like"/>
    <property type="match status" value="1"/>
</dbReference>
<evidence type="ECO:0000313" key="6">
    <source>
        <dbReference type="EMBL" id="KGM18015.1"/>
    </source>
</evidence>
<gene>
    <name evidence="6" type="ORF">MA47_11030</name>
</gene>
<keyword evidence="3" id="KW-0804">Transcription</keyword>
<dbReference type="GeneID" id="300552007"/>
<evidence type="ECO:0000256" key="1">
    <source>
        <dbReference type="ARBA" id="ARBA00023015"/>
    </source>
</evidence>
<comment type="caution">
    <text evidence="6">The sequence shown here is derived from an EMBL/GenBank/DDBJ whole genome shotgun (WGS) entry which is preliminary data.</text>
</comment>
<evidence type="ECO:0000256" key="2">
    <source>
        <dbReference type="ARBA" id="ARBA00023125"/>
    </source>
</evidence>
<protein>
    <recommendedName>
        <fullName evidence="5">HTH tetR-type domain-containing protein</fullName>
    </recommendedName>
</protein>
<feature type="domain" description="HTH tetR-type" evidence="5">
    <location>
        <begin position="6"/>
        <end position="66"/>
    </location>
</feature>
<dbReference type="AlphaFoldDB" id="A0A0A2DFT4"/>